<organism evidence="1">
    <name type="scientific">Candidatus Methanogaster sp. ANME-2c ERB4</name>
    <dbReference type="NCBI Taxonomy" id="2759911"/>
    <lineage>
        <taxon>Archaea</taxon>
        <taxon>Methanobacteriati</taxon>
        <taxon>Methanobacteriota</taxon>
        <taxon>Stenosarchaea group</taxon>
        <taxon>Methanomicrobia</taxon>
        <taxon>Methanosarcinales</taxon>
        <taxon>ANME-2 cluster</taxon>
        <taxon>Candidatus Methanogasteraceae</taxon>
        <taxon>Candidatus Methanogaster</taxon>
    </lineage>
</organism>
<proteinExistence type="predicted"/>
<dbReference type="EMBL" id="MT630649">
    <property type="protein sequence ID" value="QNO41526.1"/>
    <property type="molecule type" value="Genomic_DNA"/>
</dbReference>
<protein>
    <submittedName>
        <fullName evidence="1">Uncharacterized protein</fullName>
    </submittedName>
</protein>
<name>A0A7G9Y0J2_9EURY</name>
<sequence length="54" mass="6526">MIDVGIGQIQKQRNFHEFCVYHNNMTIKLPHTYMPLFLTLFKFFWVDLGYGKED</sequence>
<gene>
    <name evidence="1" type="ORF">ENJCFOFA_00008</name>
</gene>
<dbReference type="AlphaFoldDB" id="A0A7G9Y0J2"/>
<evidence type="ECO:0000313" key="1">
    <source>
        <dbReference type="EMBL" id="QNO41526.1"/>
    </source>
</evidence>
<accession>A0A7G9Y0J2</accession>
<reference evidence="1" key="1">
    <citation type="submission" date="2020-06" db="EMBL/GenBank/DDBJ databases">
        <title>Unique genomic features of the anaerobic methanotrophic archaea.</title>
        <authorList>
            <person name="Chadwick G.L."/>
            <person name="Skennerton C.T."/>
            <person name="Laso-Perez R."/>
            <person name="Leu A.O."/>
            <person name="Speth D.R."/>
            <person name="Yu H."/>
            <person name="Morgan-Lang C."/>
            <person name="Hatzenpichler R."/>
            <person name="Goudeau D."/>
            <person name="Malmstrom R."/>
            <person name="Brazelton W.J."/>
            <person name="Woyke T."/>
            <person name="Hallam S.J."/>
            <person name="Tyson G.W."/>
            <person name="Wegener G."/>
            <person name="Boetius A."/>
            <person name="Orphan V."/>
        </authorList>
    </citation>
    <scope>NUCLEOTIDE SEQUENCE</scope>
</reference>